<accession>A0A1B2J5W6</accession>
<dbReference type="GO" id="GO:0007165">
    <property type="term" value="P:signal transduction"/>
    <property type="evidence" value="ECO:0007669"/>
    <property type="project" value="TreeGrafter"/>
</dbReference>
<feature type="region of interest" description="Disordered" evidence="2">
    <location>
        <begin position="349"/>
        <end position="411"/>
    </location>
</feature>
<dbReference type="GO" id="GO:0005634">
    <property type="term" value="C:nucleus"/>
    <property type="evidence" value="ECO:0007669"/>
    <property type="project" value="TreeGrafter"/>
</dbReference>
<dbReference type="PANTHER" id="PTHR10343:SF84">
    <property type="entry name" value="5'-AMP-ACTIVATED PROTEIN KINASE SUBUNIT BETA-1"/>
    <property type="match status" value="1"/>
</dbReference>
<dbReference type="Pfam" id="PF04739">
    <property type="entry name" value="AMPKBI"/>
    <property type="match status" value="1"/>
</dbReference>
<dbReference type="InterPro" id="IPR050827">
    <property type="entry name" value="CRP1_MDG1_kinase"/>
</dbReference>
<evidence type="ECO:0000256" key="1">
    <source>
        <dbReference type="ARBA" id="ARBA00010926"/>
    </source>
</evidence>
<dbReference type="PANTHER" id="PTHR10343">
    <property type="entry name" value="5'-AMP-ACTIVATED PROTEIN KINASE , BETA SUBUNIT"/>
    <property type="match status" value="1"/>
</dbReference>
<dbReference type="GO" id="GO:0031588">
    <property type="term" value="C:nucleotide-activated protein kinase complex"/>
    <property type="evidence" value="ECO:0007669"/>
    <property type="project" value="TreeGrafter"/>
</dbReference>
<evidence type="ECO:0000259" key="3">
    <source>
        <dbReference type="SMART" id="SM01010"/>
    </source>
</evidence>
<dbReference type="InterPro" id="IPR037256">
    <property type="entry name" value="ASC_dom_sf"/>
</dbReference>
<dbReference type="EMBL" id="CP014584">
    <property type="protein sequence ID" value="ANZ73375.1"/>
    <property type="molecule type" value="Genomic_DNA"/>
</dbReference>
<dbReference type="InterPro" id="IPR006828">
    <property type="entry name" value="ASC_dom"/>
</dbReference>
<protein>
    <submittedName>
        <fullName evidence="4">BA75_01399T0</fullName>
    </submittedName>
</protein>
<feature type="domain" description="Association with the SNF1 complex (ASC)" evidence="3">
    <location>
        <begin position="283"/>
        <end position="488"/>
    </location>
</feature>
<dbReference type="SMART" id="SM01010">
    <property type="entry name" value="AMPKBI"/>
    <property type="match status" value="1"/>
</dbReference>
<dbReference type="SUPFAM" id="SSF160219">
    <property type="entry name" value="AMPKBI-like"/>
    <property type="match status" value="1"/>
</dbReference>
<dbReference type="Gene3D" id="6.20.250.60">
    <property type="match status" value="1"/>
</dbReference>
<sequence length="490" mass="56082">MGNSTSTESARLKSRLNHEIVPNRKQHLNFIDYKDKPSTSTATILSNQEKASRKQSPNLSGIPTVNDQLITIHDTYIDQLASTTTEEDDAEGNLSLVTTISSSNYSLSDADEELNYTALHDDNDSRPKPKTKTLNVFLKWKPLHFKYSDDVYIIANFLDNWSTKCYPKVIKDEKNKNVVYLCFEFQKLRIGSIYKFQLIVNGNLTIIEHDILPKATTSSGNIVNWFEISTANFDYHDDHVYIKPLTVTCEEKDQGKIHNIARAKSPHFSSVSSTRNNSVTSFSKVASRSSKYSSEIPYYFNSDEIIYPQDKHPANTNLNRNHSFYLKLLSLPEPPLLPPYLDSILLNDRHKSKSKKQSSKPQALHGKNSNMNADRRYSLPINNLNIADKYSRPQEPMEEEQSIDRRQENKDADHSMFKKGFKDNSMHNITESMVAKSQTTENQQREIVPTHVMLNHLITSNISNDIIHVSVIHRYQGKYITTILYTPVDS</sequence>
<evidence type="ECO:0000313" key="4">
    <source>
        <dbReference type="EMBL" id="ANZ73375.1"/>
    </source>
</evidence>
<keyword evidence="5" id="KW-1185">Reference proteome</keyword>
<dbReference type="OrthoDB" id="531008at2759"/>
<feature type="compositionally biased region" description="Basic and acidic residues" evidence="2">
    <location>
        <begin position="402"/>
        <end position="411"/>
    </location>
</feature>
<dbReference type="Gene3D" id="2.60.40.10">
    <property type="entry name" value="Immunoglobulins"/>
    <property type="match status" value="1"/>
</dbReference>
<reference evidence="4 5" key="1">
    <citation type="submission" date="2016-02" db="EMBL/GenBank/DDBJ databases">
        <title>Comparative genomic and transcriptomic foundation for Pichia pastoris.</title>
        <authorList>
            <person name="Love K.R."/>
            <person name="Shah K.A."/>
            <person name="Whittaker C.A."/>
            <person name="Wu J."/>
            <person name="Bartlett M.C."/>
            <person name="Ma D."/>
            <person name="Leeson R.L."/>
            <person name="Priest M."/>
            <person name="Young S.K."/>
            <person name="Love J.C."/>
        </authorList>
    </citation>
    <scope>NUCLEOTIDE SEQUENCE [LARGE SCALE GENOMIC DNA]</scope>
    <source>
        <strain evidence="4 5">ATCC 28485</strain>
    </source>
</reference>
<evidence type="ECO:0000256" key="2">
    <source>
        <dbReference type="SAM" id="MobiDB-lite"/>
    </source>
</evidence>
<dbReference type="Proteomes" id="UP000094565">
    <property type="component" value="Chromosome 1"/>
</dbReference>
<dbReference type="GO" id="GO:0019901">
    <property type="term" value="F:protein kinase binding"/>
    <property type="evidence" value="ECO:0007669"/>
    <property type="project" value="TreeGrafter"/>
</dbReference>
<evidence type="ECO:0000313" key="5">
    <source>
        <dbReference type="Proteomes" id="UP000094565"/>
    </source>
</evidence>
<organism evidence="4 5">
    <name type="scientific">Komagataella pastoris</name>
    <name type="common">Yeast</name>
    <name type="synonym">Pichia pastoris</name>
    <dbReference type="NCBI Taxonomy" id="4922"/>
    <lineage>
        <taxon>Eukaryota</taxon>
        <taxon>Fungi</taxon>
        <taxon>Dikarya</taxon>
        <taxon>Ascomycota</taxon>
        <taxon>Saccharomycotina</taxon>
        <taxon>Pichiomycetes</taxon>
        <taxon>Pichiales</taxon>
        <taxon>Pichiaceae</taxon>
        <taxon>Komagataella</taxon>
    </lineage>
</organism>
<dbReference type="AlphaFoldDB" id="A0A1B2J5W6"/>
<gene>
    <name evidence="4" type="primary">SIP2</name>
    <name evidence="4" type="ORF">ATY40_BA7501399</name>
</gene>
<proteinExistence type="inferred from homology"/>
<comment type="similarity">
    <text evidence="1">Belongs to the 5'-AMP-activated protein kinase beta subunit family.</text>
</comment>
<dbReference type="GO" id="GO:0005737">
    <property type="term" value="C:cytoplasm"/>
    <property type="evidence" value="ECO:0007669"/>
    <property type="project" value="TreeGrafter"/>
</dbReference>
<name>A0A1B2J5W6_PICPA</name>
<dbReference type="InterPro" id="IPR013783">
    <property type="entry name" value="Ig-like_fold"/>
</dbReference>